<evidence type="ECO:0000256" key="7">
    <source>
        <dbReference type="SAM" id="Phobius"/>
    </source>
</evidence>
<name>A0A8S3QPT2_MYTED</name>
<evidence type="ECO:0000313" key="9">
    <source>
        <dbReference type="Proteomes" id="UP000683360"/>
    </source>
</evidence>
<evidence type="ECO:0000256" key="1">
    <source>
        <dbReference type="ARBA" id="ARBA00004141"/>
    </source>
</evidence>
<keyword evidence="4" id="KW-0914">Notch signaling pathway</keyword>
<gene>
    <name evidence="8" type="ORF">MEDL_11523</name>
</gene>
<dbReference type="GO" id="GO:0016020">
    <property type="term" value="C:membrane"/>
    <property type="evidence" value="ECO:0007669"/>
    <property type="project" value="UniProtKB-SubCell"/>
</dbReference>
<dbReference type="AlphaFoldDB" id="A0A8S3QPT2"/>
<feature type="transmembrane region" description="Helical" evidence="7">
    <location>
        <begin position="235"/>
        <end position="254"/>
    </location>
</feature>
<keyword evidence="9" id="KW-1185">Reference proteome</keyword>
<dbReference type="OrthoDB" id="6507463at2759"/>
<keyword evidence="5 7" id="KW-1133">Transmembrane helix</keyword>
<evidence type="ECO:0000256" key="4">
    <source>
        <dbReference type="ARBA" id="ARBA00022976"/>
    </source>
</evidence>
<keyword evidence="6 7" id="KW-0472">Membrane</keyword>
<dbReference type="Pfam" id="PF06105">
    <property type="entry name" value="Aph-1"/>
    <property type="match status" value="1"/>
</dbReference>
<feature type="transmembrane region" description="Helical" evidence="7">
    <location>
        <begin position="55"/>
        <end position="75"/>
    </location>
</feature>
<feature type="transmembrane region" description="Helical" evidence="7">
    <location>
        <begin position="112"/>
        <end position="131"/>
    </location>
</feature>
<evidence type="ECO:0000313" key="8">
    <source>
        <dbReference type="EMBL" id="CAG2196648.1"/>
    </source>
</evidence>
<dbReference type="GO" id="GO:0007219">
    <property type="term" value="P:Notch signaling pathway"/>
    <property type="evidence" value="ECO:0007669"/>
    <property type="project" value="UniProtKB-KW"/>
</dbReference>
<dbReference type="GO" id="GO:0016485">
    <property type="term" value="P:protein processing"/>
    <property type="evidence" value="ECO:0007669"/>
    <property type="project" value="InterPro"/>
</dbReference>
<protein>
    <submittedName>
        <fullName evidence="8">APH1</fullName>
    </submittedName>
</protein>
<feature type="transmembrane region" description="Helical" evidence="7">
    <location>
        <begin position="203"/>
        <end position="229"/>
    </location>
</feature>
<comment type="subcellular location">
    <subcellularLocation>
        <location evidence="1">Membrane</location>
        <topology evidence="1">Multi-pass membrane protein</topology>
    </subcellularLocation>
</comment>
<reference evidence="8" key="1">
    <citation type="submission" date="2021-03" db="EMBL/GenBank/DDBJ databases">
        <authorList>
            <person name="Bekaert M."/>
        </authorList>
    </citation>
    <scope>NUCLEOTIDE SEQUENCE</scope>
</reference>
<feature type="transmembrane region" description="Helical" evidence="7">
    <location>
        <begin position="266"/>
        <end position="288"/>
    </location>
</feature>
<feature type="transmembrane region" description="Helical" evidence="7">
    <location>
        <begin position="81"/>
        <end position="105"/>
    </location>
</feature>
<organism evidence="8 9">
    <name type="scientific">Mytilus edulis</name>
    <name type="common">Blue mussel</name>
    <dbReference type="NCBI Taxonomy" id="6550"/>
    <lineage>
        <taxon>Eukaryota</taxon>
        <taxon>Metazoa</taxon>
        <taxon>Spiralia</taxon>
        <taxon>Lophotrochozoa</taxon>
        <taxon>Mollusca</taxon>
        <taxon>Bivalvia</taxon>
        <taxon>Autobranchia</taxon>
        <taxon>Pteriomorphia</taxon>
        <taxon>Mytilida</taxon>
        <taxon>Mytiloidea</taxon>
        <taxon>Mytilidae</taxon>
        <taxon>Mytilinae</taxon>
        <taxon>Mytilus</taxon>
    </lineage>
</organism>
<evidence type="ECO:0000256" key="3">
    <source>
        <dbReference type="ARBA" id="ARBA00022692"/>
    </source>
</evidence>
<evidence type="ECO:0000256" key="2">
    <source>
        <dbReference type="ARBA" id="ARBA00005577"/>
    </source>
</evidence>
<dbReference type="EMBL" id="CAJPWZ010000566">
    <property type="protein sequence ID" value="CAG2196648.1"/>
    <property type="molecule type" value="Genomic_DNA"/>
</dbReference>
<dbReference type="InterPro" id="IPR009294">
    <property type="entry name" value="Aph-1"/>
</dbReference>
<evidence type="ECO:0000256" key="5">
    <source>
        <dbReference type="ARBA" id="ARBA00022989"/>
    </source>
</evidence>
<accession>A0A8S3QPT2</accession>
<sequence length="311" mass="35264">MHNQLIFHVFDSNFNSYLVLLQSRKVHFSRKTTFQKKQRSTEIKVQPSKMTMMEFFGCTFIAFGPPFGLFVFTIMHDPLRIIVLIASGFFWLLSLLLSSILWFAVVPLREELAFGLVFSVIFQEIFRFFFYKLLRKADEGLQKVNQTEGPELHVAPRDITNKNIMAYVSGFGYGIICGAFSIINVLADMVGPGTIGIHGDSKYFFVATAFLTLCFIFLHIFWGVIFFHALDKKKYYMVALVVATHMLVSCLTLLNQRTVNRAEPLYLASILPAYFVMLAMGVVAFFTAGGSVENIKSAISCCKSSAKYEIE</sequence>
<evidence type="ECO:0000256" key="6">
    <source>
        <dbReference type="ARBA" id="ARBA00023136"/>
    </source>
</evidence>
<dbReference type="Proteomes" id="UP000683360">
    <property type="component" value="Unassembled WGS sequence"/>
</dbReference>
<proteinExistence type="inferred from homology"/>
<comment type="similarity">
    <text evidence="2">Belongs to the APH-1 family.</text>
</comment>
<comment type="caution">
    <text evidence="8">The sequence shown here is derived from an EMBL/GenBank/DDBJ whole genome shotgun (WGS) entry which is preliminary data.</text>
</comment>
<feature type="transmembrane region" description="Helical" evidence="7">
    <location>
        <begin position="171"/>
        <end position="191"/>
    </location>
</feature>
<dbReference type="PANTHER" id="PTHR12889">
    <property type="entry name" value="GAMMA-SECRETASE SUBUNIT APH-1"/>
    <property type="match status" value="1"/>
</dbReference>
<keyword evidence="3 7" id="KW-0812">Transmembrane</keyword>